<gene>
    <name evidence="1" type="ORF">PCAMFM013_S017g000171</name>
</gene>
<dbReference type="AlphaFoldDB" id="A0A0G4PJ17"/>
<proteinExistence type="predicted"/>
<sequence length="35" mass="3945">MIDRDYVGLYGGRLLNFCPIFMFASSDETLLSELG</sequence>
<evidence type="ECO:0000313" key="2">
    <source>
        <dbReference type="Proteomes" id="UP000053732"/>
    </source>
</evidence>
<keyword evidence="2" id="KW-1185">Reference proteome</keyword>
<dbReference type="Proteomes" id="UP000053732">
    <property type="component" value="Unassembled WGS sequence"/>
</dbReference>
<accession>A0A0G4PJ17</accession>
<dbReference type="EMBL" id="HG793150">
    <property type="protein sequence ID" value="CRL26188.1"/>
    <property type="molecule type" value="Genomic_DNA"/>
</dbReference>
<evidence type="ECO:0000313" key="1">
    <source>
        <dbReference type="EMBL" id="CRL26188.1"/>
    </source>
</evidence>
<reference evidence="1 2" key="1">
    <citation type="journal article" date="2014" name="Nat. Commun.">
        <title>Multiple recent horizontal transfers of a large genomic region in cheese making fungi.</title>
        <authorList>
            <person name="Cheeseman K."/>
            <person name="Ropars J."/>
            <person name="Renault P."/>
            <person name="Dupont J."/>
            <person name="Gouzy J."/>
            <person name="Branca A."/>
            <person name="Abraham A.L."/>
            <person name="Ceppi M."/>
            <person name="Conseiller E."/>
            <person name="Debuchy R."/>
            <person name="Malagnac F."/>
            <person name="Goarin A."/>
            <person name="Silar P."/>
            <person name="Lacoste S."/>
            <person name="Sallet E."/>
            <person name="Bensimon A."/>
            <person name="Giraud T."/>
            <person name="Brygoo Y."/>
        </authorList>
    </citation>
    <scope>NUCLEOTIDE SEQUENCE [LARGE SCALE GENOMIC DNA]</scope>
    <source>
        <strain evidence="2">FM 013</strain>
    </source>
</reference>
<organism evidence="1 2">
    <name type="scientific">Penicillium camemberti (strain FM 013)</name>
    <dbReference type="NCBI Taxonomy" id="1429867"/>
    <lineage>
        <taxon>Eukaryota</taxon>
        <taxon>Fungi</taxon>
        <taxon>Dikarya</taxon>
        <taxon>Ascomycota</taxon>
        <taxon>Pezizomycotina</taxon>
        <taxon>Eurotiomycetes</taxon>
        <taxon>Eurotiomycetidae</taxon>
        <taxon>Eurotiales</taxon>
        <taxon>Aspergillaceae</taxon>
        <taxon>Penicillium</taxon>
    </lineage>
</organism>
<protein>
    <submittedName>
        <fullName evidence="1">Str. FM013</fullName>
    </submittedName>
</protein>
<name>A0A0G4PJ17_PENC3</name>